<feature type="compositionally biased region" description="Low complexity" evidence="1">
    <location>
        <begin position="479"/>
        <end position="496"/>
    </location>
</feature>
<sequence length="631" mass="63991">MTQSGQGDEPQFPAAPPAQPVHEGVVLPSRRSHGAPWSADREQNAASDQSWGEPWSADAQRAPLPPERPQQAPQTSPAQPPRQAPQPMPVTQITEAFLSVPPPPAHAPGTSPGPGGSEATQYLPPVAAGPMPGGDSVSEATQYLPPVGNSPIPGAPVPPAPFTQPASDSVSEATQYLPPVAADGPAPGAGDSVSEATQYLPSMGTGSLPGTSTPTASFARGAADPAAVTPEYLEPGGSPDSPSEATQYLPPVGGGIPGGISGTGLSGPAGTDREGQSYGRHAAESAAEATQLLSPQPPAPADSDATRHLPPVSAQSPAPAAGPADPAAGGPPVFAMRPGQAERPPPAEFDGLFRAAEPTAQLPPVQAPIRKQPPPSGHGPVPSHQGPGGPGRRAPHEAHQAPEPYEPYDPPARRKKSPAVLIGAVVAACAVAGLGAGALLSGGGGEDNSDKQNTSASTAPSEPPKDDDKKTSPPPSPSADPALAQAKALDALLKDSNNSRESVIKAVDSTKSCKNLDSSASDLRAAANQRNGLVTRLGRTPIDKLPDHAELSEQLKKAWQSSASADSHYAKWAKQVDGKHGCVKGHARPTRESAAGDKASGDATAAKKKAAALWNPIAKKYGLTQHAWSQL</sequence>
<feature type="compositionally biased region" description="Gly residues" evidence="1">
    <location>
        <begin position="252"/>
        <end position="267"/>
    </location>
</feature>
<organism evidence="2 3">
    <name type="scientific">Streptomyces netropsis</name>
    <name type="common">Streptoverticillium netropsis</name>
    <dbReference type="NCBI Taxonomy" id="55404"/>
    <lineage>
        <taxon>Bacteria</taxon>
        <taxon>Bacillati</taxon>
        <taxon>Actinomycetota</taxon>
        <taxon>Actinomycetes</taxon>
        <taxon>Kitasatosporales</taxon>
        <taxon>Streptomycetaceae</taxon>
        <taxon>Streptomyces</taxon>
    </lineage>
</organism>
<proteinExistence type="predicted"/>
<dbReference type="Proteomes" id="UP000556436">
    <property type="component" value="Unassembled WGS sequence"/>
</dbReference>
<evidence type="ECO:0000313" key="2">
    <source>
        <dbReference type="EMBL" id="MBB4888724.1"/>
    </source>
</evidence>
<dbReference type="AlphaFoldDB" id="A0A7W7PG51"/>
<evidence type="ECO:0000313" key="3">
    <source>
        <dbReference type="Proteomes" id="UP000556436"/>
    </source>
</evidence>
<feature type="compositionally biased region" description="Low complexity" evidence="1">
    <location>
        <begin position="178"/>
        <end position="191"/>
    </location>
</feature>
<reference evidence="2 3" key="1">
    <citation type="submission" date="2020-08" db="EMBL/GenBank/DDBJ databases">
        <title>Genomic Encyclopedia of Type Strains, Phase III (KMG-III): the genomes of soil and plant-associated and newly described type strains.</title>
        <authorList>
            <person name="Whitman W."/>
        </authorList>
    </citation>
    <scope>NUCLEOTIDE SEQUENCE [LARGE SCALE GENOMIC DNA]</scope>
    <source>
        <strain evidence="2 3">CECT 3265</strain>
    </source>
</reference>
<comment type="caution">
    <text evidence="2">The sequence shown here is derived from an EMBL/GenBank/DDBJ whole genome shotgun (WGS) entry which is preliminary data.</text>
</comment>
<protein>
    <submittedName>
        <fullName evidence="2">Uncharacterized protein</fullName>
    </submittedName>
</protein>
<dbReference type="RefSeq" id="WP_184736521.1">
    <property type="nucleotide sequence ID" value="NZ_BMRW01000003.1"/>
</dbReference>
<feature type="region of interest" description="Disordered" evidence="1">
    <location>
        <begin position="1"/>
        <end position="416"/>
    </location>
</feature>
<feature type="compositionally biased region" description="Low complexity" evidence="1">
    <location>
        <begin position="310"/>
        <end position="335"/>
    </location>
</feature>
<feature type="compositionally biased region" description="Pro residues" evidence="1">
    <location>
        <begin position="78"/>
        <end position="88"/>
    </location>
</feature>
<feature type="compositionally biased region" description="Gly residues" evidence="1">
    <location>
        <begin position="436"/>
        <end position="446"/>
    </location>
</feature>
<name>A0A7W7PG51_STRNE</name>
<feature type="compositionally biased region" description="Low complexity" evidence="1">
    <location>
        <begin position="201"/>
        <end position="215"/>
    </location>
</feature>
<keyword evidence="3" id="KW-1185">Reference proteome</keyword>
<feature type="region of interest" description="Disordered" evidence="1">
    <location>
        <begin position="580"/>
        <end position="602"/>
    </location>
</feature>
<evidence type="ECO:0000256" key="1">
    <source>
        <dbReference type="SAM" id="MobiDB-lite"/>
    </source>
</evidence>
<accession>A0A7W7PG51</accession>
<feature type="compositionally biased region" description="Pro residues" evidence="1">
    <location>
        <begin position="153"/>
        <end position="162"/>
    </location>
</feature>
<feature type="region of interest" description="Disordered" evidence="1">
    <location>
        <begin position="436"/>
        <end position="499"/>
    </location>
</feature>
<dbReference type="EMBL" id="JACHJG010000010">
    <property type="protein sequence ID" value="MBB4888724.1"/>
    <property type="molecule type" value="Genomic_DNA"/>
</dbReference>
<gene>
    <name evidence="2" type="ORF">FHS38_004795</name>
</gene>